<reference evidence="3 4" key="1">
    <citation type="submission" date="2020-08" db="EMBL/GenBank/DDBJ databases">
        <title>Genomic Encyclopedia of Type Strains, Phase III (KMG-III): the genomes of soil and plant-associated and newly described type strains.</title>
        <authorList>
            <person name="Whitman W."/>
        </authorList>
    </citation>
    <scope>NUCLEOTIDE SEQUENCE [LARGE SCALE GENOMIC DNA]</scope>
    <source>
        <strain evidence="3 4">CECT 7341</strain>
    </source>
</reference>
<organism evidence="3 4">
    <name type="scientific">Halomonas fontilapidosi</name>
    <dbReference type="NCBI Taxonomy" id="616675"/>
    <lineage>
        <taxon>Bacteria</taxon>
        <taxon>Pseudomonadati</taxon>
        <taxon>Pseudomonadota</taxon>
        <taxon>Gammaproteobacteria</taxon>
        <taxon>Oceanospirillales</taxon>
        <taxon>Halomonadaceae</taxon>
        <taxon>Halomonas</taxon>
    </lineage>
</organism>
<feature type="domain" description="Inner membrane protein YgaP-like transmembrane" evidence="2">
    <location>
        <begin position="1"/>
        <end position="60"/>
    </location>
</feature>
<keyword evidence="1" id="KW-0812">Transmembrane</keyword>
<dbReference type="EMBL" id="JACHXQ010000019">
    <property type="protein sequence ID" value="MBB3185812.1"/>
    <property type="molecule type" value="Genomic_DNA"/>
</dbReference>
<keyword evidence="1" id="KW-0472">Membrane</keyword>
<evidence type="ECO:0000259" key="2">
    <source>
        <dbReference type="Pfam" id="PF11127"/>
    </source>
</evidence>
<evidence type="ECO:0000313" key="4">
    <source>
        <dbReference type="Proteomes" id="UP000563050"/>
    </source>
</evidence>
<dbReference type="GO" id="GO:0008233">
    <property type="term" value="F:peptidase activity"/>
    <property type="evidence" value="ECO:0007669"/>
    <property type="project" value="UniProtKB-KW"/>
</dbReference>
<keyword evidence="4" id="KW-1185">Reference proteome</keyword>
<dbReference type="GO" id="GO:0006508">
    <property type="term" value="P:proteolysis"/>
    <property type="evidence" value="ECO:0007669"/>
    <property type="project" value="UniProtKB-KW"/>
</dbReference>
<feature type="transmembrane region" description="Helical" evidence="1">
    <location>
        <begin position="12"/>
        <end position="35"/>
    </location>
</feature>
<keyword evidence="1" id="KW-1133">Transmembrane helix</keyword>
<accession>A0A7W5DN03</accession>
<dbReference type="AlphaFoldDB" id="A0A7W5DN03"/>
<evidence type="ECO:0000256" key="1">
    <source>
        <dbReference type="SAM" id="Phobius"/>
    </source>
</evidence>
<gene>
    <name evidence="3" type="ORF">FHR95_003405</name>
</gene>
<keyword evidence="3" id="KW-0645">Protease</keyword>
<keyword evidence="3" id="KW-0378">Hydrolase</keyword>
<proteinExistence type="predicted"/>
<dbReference type="InterPro" id="IPR021309">
    <property type="entry name" value="YgaP-like_TM"/>
</dbReference>
<protein>
    <submittedName>
        <fullName evidence="3">Membrane-associated protease RseP (Regulator of RpoE activity)</fullName>
    </submittedName>
</protein>
<dbReference type="RefSeq" id="WP_183315292.1">
    <property type="nucleotide sequence ID" value="NZ_JACHXQ010000019.1"/>
</dbReference>
<name>A0A7W5DN03_9GAMM</name>
<evidence type="ECO:0000313" key="3">
    <source>
        <dbReference type="EMBL" id="MBB3185812.1"/>
    </source>
</evidence>
<dbReference type="Proteomes" id="UP000563050">
    <property type="component" value="Unassembled WGS sequence"/>
</dbReference>
<comment type="caution">
    <text evidence="3">The sequence shown here is derived from an EMBL/GenBank/DDBJ whole genome shotgun (WGS) entry which is preliminary data.</text>
</comment>
<dbReference type="Pfam" id="PF11127">
    <property type="entry name" value="YgaP-like_TM"/>
    <property type="match status" value="1"/>
</dbReference>
<sequence>MQSNVGGIDKIARIVVGAVLILLALTGTIGVWGWIGILPLATGLFNFCPAWKLLGIDTRKSTK</sequence>